<accession>A0A1U7LUD6</accession>
<dbReference type="STRING" id="1198029.A0A1U7LUD6"/>
<proteinExistence type="predicted"/>
<dbReference type="Proteomes" id="UP000186594">
    <property type="component" value="Unassembled WGS sequence"/>
</dbReference>
<dbReference type="PANTHER" id="PTHR41677">
    <property type="entry name" value="YALI0B19030P"/>
    <property type="match status" value="1"/>
</dbReference>
<gene>
    <name evidence="1" type="ORF">NEOLI_002387</name>
</gene>
<evidence type="ECO:0000313" key="2">
    <source>
        <dbReference type="Proteomes" id="UP000186594"/>
    </source>
</evidence>
<comment type="caution">
    <text evidence="1">The sequence shown here is derived from an EMBL/GenBank/DDBJ whole genome shotgun (WGS) entry which is preliminary data.</text>
</comment>
<evidence type="ECO:0000313" key="1">
    <source>
        <dbReference type="EMBL" id="OLL26239.1"/>
    </source>
</evidence>
<dbReference type="OrthoDB" id="10256055at2759"/>
<dbReference type="OMA" id="REWSEYR"/>
<sequence length="279" mass="31588">MSFNPDTHLCFSPPESKTPISSFGMSSELSPIAYSSAFPLFTLKALEEMRREVMSPGVWQHCKKYNADKTQMHLRGMCPNLAPFITAAWKHPLVLEALSSVAGIGLEPIIDYEIGETHIQQPNASIVQGWHRKPYPFLCIIMLSPNIEIGGEILIQDNRGRLYTLEPPKQGYAILIQSRLLQMMSVASKNGAERITMSTAFTLSDPRIFDDSSLNLARPLSNPNELYTQWVFYRFGKIERLLHSLSSEIQESGRIDKEKFRAACDRIKGYLTATYNEIR</sequence>
<keyword evidence="2" id="KW-1185">Reference proteome</keyword>
<name>A0A1U7LUD6_NEOID</name>
<reference evidence="1 2" key="1">
    <citation type="submission" date="2016-04" db="EMBL/GenBank/DDBJ databases">
        <title>Evolutionary innovation and constraint leading to complex multicellularity in the Ascomycota.</title>
        <authorList>
            <person name="Cisse O."/>
            <person name="Nguyen A."/>
            <person name="Hewitt D.A."/>
            <person name="Jedd G."/>
            <person name="Stajich J.E."/>
        </authorList>
    </citation>
    <scope>NUCLEOTIDE SEQUENCE [LARGE SCALE GENOMIC DNA]</scope>
    <source>
        <strain evidence="1 2">DAH-3</strain>
    </source>
</reference>
<organism evidence="1 2">
    <name type="scientific">Neolecta irregularis (strain DAH-3)</name>
    <dbReference type="NCBI Taxonomy" id="1198029"/>
    <lineage>
        <taxon>Eukaryota</taxon>
        <taxon>Fungi</taxon>
        <taxon>Dikarya</taxon>
        <taxon>Ascomycota</taxon>
        <taxon>Taphrinomycotina</taxon>
        <taxon>Neolectales</taxon>
        <taxon>Neolectaceae</taxon>
        <taxon>Neolecta</taxon>
    </lineage>
</organism>
<dbReference type="EMBL" id="LXFE01000214">
    <property type="protein sequence ID" value="OLL26239.1"/>
    <property type="molecule type" value="Genomic_DNA"/>
</dbReference>
<dbReference type="PANTHER" id="PTHR41677:SF1">
    <property type="entry name" value="FE2OG DIOXYGENASE DOMAIN-CONTAINING PROTEIN"/>
    <property type="match status" value="1"/>
</dbReference>
<protein>
    <submittedName>
        <fullName evidence="1">Uncharacterized protein</fullName>
    </submittedName>
</protein>
<dbReference type="AlphaFoldDB" id="A0A1U7LUD6"/>